<dbReference type="Gene3D" id="3.40.30.10">
    <property type="entry name" value="Glutaredoxin"/>
    <property type="match status" value="1"/>
</dbReference>
<evidence type="ECO:0000259" key="7">
    <source>
        <dbReference type="Pfam" id="PF00085"/>
    </source>
</evidence>
<dbReference type="Pfam" id="PF00085">
    <property type="entry name" value="Thioredoxin"/>
    <property type="match status" value="1"/>
</dbReference>
<evidence type="ECO:0000256" key="2">
    <source>
        <dbReference type="ARBA" id="ARBA00022448"/>
    </source>
</evidence>
<dbReference type="EMBL" id="JAAGAX010000002">
    <property type="protein sequence ID" value="KAF2323401.1"/>
    <property type="molecule type" value="Genomic_DNA"/>
</dbReference>
<evidence type="ECO:0000313" key="9">
    <source>
        <dbReference type="Proteomes" id="UP000467840"/>
    </source>
</evidence>
<sequence length="112" mass="12456">MAKEGQVIACHTVQDWTEQLERAQKSKQLIVVDFTASWCPPSVFMSPILAELAKNMPNVTFVMVDADELSYVDVEQLSESVSDKSDVYSFGVVLLELITSRNSICEGIKIVN</sequence>
<dbReference type="AlphaFoldDB" id="A0A6A6NB45"/>
<evidence type="ECO:0000256" key="6">
    <source>
        <dbReference type="ARBA" id="ARBA00023284"/>
    </source>
</evidence>
<dbReference type="GO" id="GO:0005737">
    <property type="term" value="C:cytoplasm"/>
    <property type="evidence" value="ECO:0007669"/>
    <property type="project" value="UniProtKB-SubCell"/>
</dbReference>
<evidence type="ECO:0000256" key="3">
    <source>
        <dbReference type="ARBA" id="ARBA00022490"/>
    </source>
</evidence>
<comment type="caution">
    <text evidence="8">The sequence shown here is derived from an EMBL/GenBank/DDBJ whole genome shotgun (WGS) entry which is preliminary data.</text>
</comment>
<evidence type="ECO:0000256" key="4">
    <source>
        <dbReference type="ARBA" id="ARBA00022982"/>
    </source>
</evidence>
<keyword evidence="4" id="KW-0249">Electron transport</keyword>
<dbReference type="InterPro" id="IPR036249">
    <property type="entry name" value="Thioredoxin-like_sf"/>
</dbReference>
<proteinExistence type="predicted"/>
<dbReference type="Proteomes" id="UP000467840">
    <property type="component" value="Chromosome 11"/>
</dbReference>
<name>A0A6A6NB45_HEVBR</name>
<protein>
    <recommendedName>
        <fullName evidence="7">Thioredoxin domain-containing protein</fullName>
    </recommendedName>
</protein>
<keyword evidence="5" id="KW-1015">Disulfide bond</keyword>
<evidence type="ECO:0000313" key="8">
    <source>
        <dbReference type="EMBL" id="KAF2323401.1"/>
    </source>
</evidence>
<dbReference type="CDD" id="cd02947">
    <property type="entry name" value="TRX_family"/>
    <property type="match status" value="1"/>
</dbReference>
<organism evidence="8 9">
    <name type="scientific">Hevea brasiliensis</name>
    <name type="common">Para rubber tree</name>
    <name type="synonym">Siphonia brasiliensis</name>
    <dbReference type="NCBI Taxonomy" id="3981"/>
    <lineage>
        <taxon>Eukaryota</taxon>
        <taxon>Viridiplantae</taxon>
        <taxon>Streptophyta</taxon>
        <taxon>Embryophyta</taxon>
        <taxon>Tracheophyta</taxon>
        <taxon>Spermatophyta</taxon>
        <taxon>Magnoliopsida</taxon>
        <taxon>eudicotyledons</taxon>
        <taxon>Gunneridae</taxon>
        <taxon>Pentapetalae</taxon>
        <taxon>rosids</taxon>
        <taxon>fabids</taxon>
        <taxon>Malpighiales</taxon>
        <taxon>Euphorbiaceae</taxon>
        <taxon>Crotonoideae</taxon>
        <taxon>Micrandreae</taxon>
        <taxon>Hevea</taxon>
    </lineage>
</organism>
<dbReference type="InterPro" id="IPR013766">
    <property type="entry name" value="Thioredoxin_domain"/>
</dbReference>
<gene>
    <name evidence="8" type="ORF">GH714_035301</name>
</gene>
<dbReference type="InterPro" id="IPR011009">
    <property type="entry name" value="Kinase-like_dom_sf"/>
</dbReference>
<keyword evidence="3" id="KW-0963">Cytoplasm</keyword>
<dbReference type="SUPFAM" id="SSF56112">
    <property type="entry name" value="Protein kinase-like (PK-like)"/>
    <property type="match status" value="1"/>
</dbReference>
<dbReference type="PANTHER" id="PTHR10438:SF453">
    <property type="entry name" value="THIOREDOXIN H4-RELATED"/>
    <property type="match status" value="1"/>
</dbReference>
<dbReference type="SUPFAM" id="SSF52833">
    <property type="entry name" value="Thioredoxin-like"/>
    <property type="match status" value="1"/>
</dbReference>
<keyword evidence="2" id="KW-0813">Transport</keyword>
<evidence type="ECO:0000256" key="1">
    <source>
        <dbReference type="ARBA" id="ARBA00004496"/>
    </source>
</evidence>
<comment type="subcellular location">
    <subcellularLocation>
        <location evidence="1">Cytoplasm</location>
    </subcellularLocation>
</comment>
<keyword evidence="6" id="KW-0676">Redox-active center</keyword>
<keyword evidence="9" id="KW-1185">Reference proteome</keyword>
<accession>A0A6A6NB45</accession>
<feature type="domain" description="Thioredoxin" evidence="7">
    <location>
        <begin position="10"/>
        <end position="70"/>
    </location>
</feature>
<evidence type="ECO:0000256" key="5">
    <source>
        <dbReference type="ARBA" id="ARBA00023157"/>
    </source>
</evidence>
<reference evidence="8 9" key="1">
    <citation type="journal article" date="2020" name="Mol. Plant">
        <title>The Chromosome-Based Rubber Tree Genome Provides New Insights into Spurge Genome Evolution and Rubber Biosynthesis.</title>
        <authorList>
            <person name="Liu J."/>
            <person name="Shi C."/>
            <person name="Shi C.C."/>
            <person name="Li W."/>
            <person name="Zhang Q.J."/>
            <person name="Zhang Y."/>
            <person name="Li K."/>
            <person name="Lu H.F."/>
            <person name="Shi C."/>
            <person name="Zhu S.T."/>
            <person name="Xiao Z.Y."/>
            <person name="Nan H."/>
            <person name="Yue Y."/>
            <person name="Zhu X.G."/>
            <person name="Wu Y."/>
            <person name="Hong X.N."/>
            <person name="Fan G.Y."/>
            <person name="Tong Y."/>
            <person name="Zhang D."/>
            <person name="Mao C.L."/>
            <person name="Liu Y.L."/>
            <person name="Hao S.J."/>
            <person name="Liu W.Q."/>
            <person name="Lv M.Q."/>
            <person name="Zhang H.B."/>
            <person name="Liu Y."/>
            <person name="Hu-Tang G.R."/>
            <person name="Wang J.P."/>
            <person name="Wang J.H."/>
            <person name="Sun Y.H."/>
            <person name="Ni S.B."/>
            <person name="Chen W.B."/>
            <person name="Zhang X.C."/>
            <person name="Jiao Y.N."/>
            <person name="Eichler E.E."/>
            <person name="Li G.H."/>
            <person name="Liu X."/>
            <person name="Gao L.Z."/>
        </authorList>
    </citation>
    <scope>NUCLEOTIDE SEQUENCE [LARGE SCALE GENOMIC DNA]</scope>
    <source>
        <strain evidence="9">cv. GT1</strain>
        <tissue evidence="8">Leaf</tissue>
    </source>
</reference>
<dbReference type="PANTHER" id="PTHR10438">
    <property type="entry name" value="THIOREDOXIN"/>
    <property type="match status" value="1"/>
</dbReference>
<dbReference type="InterPro" id="IPR050620">
    <property type="entry name" value="Thioredoxin_H-type-like"/>
</dbReference>